<evidence type="ECO:0000256" key="1">
    <source>
        <dbReference type="SAM" id="MobiDB-lite"/>
    </source>
</evidence>
<proteinExistence type="predicted"/>
<dbReference type="AlphaFoldDB" id="A0AA40AP36"/>
<accession>A0AA40AP36</accession>
<name>A0AA40AP36_9PEZI</name>
<evidence type="ECO:0000313" key="3">
    <source>
        <dbReference type="Proteomes" id="UP001172102"/>
    </source>
</evidence>
<dbReference type="Proteomes" id="UP001172102">
    <property type="component" value="Unassembled WGS sequence"/>
</dbReference>
<organism evidence="2 3">
    <name type="scientific">Lasiosphaeris hirsuta</name>
    <dbReference type="NCBI Taxonomy" id="260670"/>
    <lineage>
        <taxon>Eukaryota</taxon>
        <taxon>Fungi</taxon>
        <taxon>Dikarya</taxon>
        <taxon>Ascomycota</taxon>
        <taxon>Pezizomycotina</taxon>
        <taxon>Sordariomycetes</taxon>
        <taxon>Sordariomycetidae</taxon>
        <taxon>Sordariales</taxon>
        <taxon>Lasiosphaeriaceae</taxon>
        <taxon>Lasiosphaeris</taxon>
    </lineage>
</organism>
<dbReference type="EMBL" id="JAUKUA010000003">
    <property type="protein sequence ID" value="KAK0719410.1"/>
    <property type="molecule type" value="Genomic_DNA"/>
</dbReference>
<evidence type="ECO:0000313" key="2">
    <source>
        <dbReference type="EMBL" id="KAK0719410.1"/>
    </source>
</evidence>
<sequence>MDDVGQLYTFVMEIRSALLGCDGRNAQTVIYALHALTGISVFLQDLLNDESSHSTFMLGLELESLMEEQDRIEEDLDAKHFTAFRDEVRRQFMLVEEVMEGTPYKYSESLEAVIFKAWPLDLFPGLGCVWSRLQATKPFDQRGNLKARHTKRPGSWYWENSPSACWRRGFTSFEVEVELSKFTLERHAALCRFAGCCKKLNLPPRADRKKYPDVPRADDEDDEGLKSQAPDDQNVSEVIFFDIIGKIRTFLRSDIGPGYEITGFGSMSPYNMAQTTLNIVNQISKQTRPRHCSLSTKKNGSHLSVTQWTVRDKVLVVLMAFSSSKSF</sequence>
<protein>
    <submittedName>
        <fullName evidence="2">Uncharacterized protein</fullName>
    </submittedName>
</protein>
<feature type="region of interest" description="Disordered" evidence="1">
    <location>
        <begin position="208"/>
        <end position="229"/>
    </location>
</feature>
<comment type="caution">
    <text evidence="2">The sequence shown here is derived from an EMBL/GenBank/DDBJ whole genome shotgun (WGS) entry which is preliminary data.</text>
</comment>
<reference evidence="2" key="1">
    <citation type="submission" date="2023-06" db="EMBL/GenBank/DDBJ databases">
        <title>Genome-scale phylogeny and comparative genomics of the fungal order Sordariales.</title>
        <authorList>
            <consortium name="Lawrence Berkeley National Laboratory"/>
            <person name="Hensen N."/>
            <person name="Bonometti L."/>
            <person name="Westerberg I."/>
            <person name="Brannstrom I.O."/>
            <person name="Guillou S."/>
            <person name="Cros-Aarteil S."/>
            <person name="Calhoun S."/>
            <person name="Haridas S."/>
            <person name="Kuo A."/>
            <person name="Mondo S."/>
            <person name="Pangilinan J."/>
            <person name="Riley R."/>
            <person name="Labutti K."/>
            <person name="Andreopoulos B."/>
            <person name="Lipzen A."/>
            <person name="Chen C."/>
            <person name="Yanf M."/>
            <person name="Daum C."/>
            <person name="Ng V."/>
            <person name="Clum A."/>
            <person name="Steindorff A."/>
            <person name="Ohm R."/>
            <person name="Martin F."/>
            <person name="Silar P."/>
            <person name="Natvig D."/>
            <person name="Lalanne C."/>
            <person name="Gautier V."/>
            <person name="Ament-Velasquez S.L."/>
            <person name="Kruys A."/>
            <person name="Hutchinson M.I."/>
            <person name="Powell A.J."/>
            <person name="Barry K."/>
            <person name="Miller A.N."/>
            <person name="Grigoriev I.V."/>
            <person name="Debuchy R."/>
            <person name="Gladieux P."/>
            <person name="Thoren M.H."/>
            <person name="Johannesson H."/>
        </authorList>
    </citation>
    <scope>NUCLEOTIDE SEQUENCE</scope>
    <source>
        <strain evidence="2">SMH4607-1</strain>
    </source>
</reference>
<keyword evidence="3" id="KW-1185">Reference proteome</keyword>
<feature type="compositionally biased region" description="Basic and acidic residues" evidence="1">
    <location>
        <begin position="208"/>
        <end position="217"/>
    </location>
</feature>
<gene>
    <name evidence="2" type="ORF">B0H67DRAFT_642769</name>
</gene>